<dbReference type="FunFam" id="2.60.120.200:FF:000179">
    <property type="entry name" value="Unplaced genomic scaffold supercont1.19, whole genome shotgun sequence"/>
    <property type="match status" value="1"/>
</dbReference>
<protein>
    <recommendedName>
        <fullName evidence="2">GH16 domain-containing protein</fullName>
    </recommendedName>
</protein>
<evidence type="ECO:0000313" key="4">
    <source>
        <dbReference type="Proteomes" id="UP000184267"/>
    </source>
</evidence>
<name>A0A1M2VGL5_TRAPU</name>
<dbReference type="InterPro" id="IPR050546">
    <property type="entry name" value="Glycosyl_Hydrlase_16"/>
</dbReference>
<dbReference type="PANTHER" id="PTHR10963">
    <property type="entry name" value="GLYCOSYL HYDROLASE-RELATED"/>
    <property type="match status" value="1"/>
</dbReference>
<sequence>MFRSLAALVLALAATSSAFVPNHSAHHRRHNKVGSVSYVPRSTSYKLVDRFEGKSFFDGWDFFTDPDPTNGLVNYVSGDAAAKLAYVQDDGTAVIAVDDTSDVAAGGKRNSIRISSKKAWERGLFIADIYSMPHGCGVWPAYWSLGNAKTWPNAGEIDIIEGVNNNLQNQVTLHSGAGCVLDKATDALSNLLGTSCESSNGNNAGCAWQQKENTTFGHLFNMQAGGVYAHSLESDAISVWYFPRESIPADITAQKPDPSTWGTPTALFPNTQCDIMSHFLAQNLIFDITLCGDWAGPAYESSGCPGTCASAIADKTNFNVAQWKIASVSVYQ</sequence>
<organism evidence="3 4">
    <name type="scientific">Trametes pubescens</name>
    <name type="common">White-rot fungus</name>
    <dbReference type="NCBI Taxonomy" id="154538"/>
    <lineage>
        <taxon>Eukaryota</taxon>
        <taxon>Fungi</taxon>
        <taxon>Dikarya</taxon>
        <taxon>Basidiomycota</taxon>
        <taxon>Agaricomycotina</taxon>
        <taxon>Agaricomycetes</taxon>
        <taxon>Polyporales</taxon>
        <taxon>Polyporaceae</taxon>
        <taxon>Trametes</taxon>
    </lineage>
</organism>
<keyword evidence="1" id="KW-0732">Signal</keyword>
<accession>A0A1M2VGL5</accession>
<reference evidence="3 4" key="1">
    <citation type="submission" date="2016-10" db="EMBL/GenBank/DDBJ databases">
        <title>Genome sequence of the basidiomycete white-rot fungus Trametes pubescens.</title>
        <authorList>
            <person name="Makela M.R."/>
            <person name="Granchi Z."/>
            <person name="Peng M."/>
            <person name="De Vries R.P."/>
            <person name="Grigoriev I."/>
            <person name="Riley R."/>
            <person name="Hilden K."/>
        </authorList>
    </citation>
    <scope>NUCLEOTIDE SEQUENCE [LARGE SCALE GENOMIC DNA]</scope>
    <source>
        <strain evidence="3 4">FBCC735</strain>
    </source>
</reference>
<dbReference type="GO" id="GO:0009251">
    <property type="term" value="P:glucan catabolic process"/>
    <property type="evidence" value="ECO:0007669"/>
    <property type="project" value="TreeGrafter"/>
</dbReference>
<dbReference type="Proteomes" id="UP000184267">
    <property type="component" value="Unassembled WGS sequence"/>
</dbReference>
<dbReference type="OrthoDB" id="192832at2759"/>
<dbReference type="EMBL" id="MNAD01001269">
    <property type="protein sequence ID" value="OJT06707.1"/>
    <property type="molecule type" value="Genomic_DNA"/>
</dbReference>
<dbReference type="Pfam" id="PF26113">
    <property type="entry name" value="GH16_XgeA"/>
    <property type="match status" value="1"/>
</dbReference>
<evidence type="ECO:0000256" key="1">
    <source>
        <dbReference type="SAM" id="SignalP"/>
    </source>
</evidence>
<feature type="chain" id="PRO_5012386167" description="GH16 domain-containing protein" evidence="1">
    <location>
        <begin position="19"/>
        <end position="332"/>
    </location>
</feature>
<evidence type="ECO:0000259" key="2">
    <source>
        <dbReference type="PROSITE" id="PS51762"/>
    </source>
</evidence>
<dbReference type="AlphaFoldDB" id="A0A1M2VGL5"/>
<dbReference type="STRING" id="154538.A0A1M2VGL5"/>
<dbReference type="PANTHER" id="PTHR10963:SF24">
    <property type="entry name" value="GLYCOSIDASE C21B10.07-RELATED"/>
    <property type="match status" value="1"/>
</dbReference>
<feature type="domain" description="GH16" evidence="2">
    <location>
        <begin position="13"/>
        <end position="303"/>
    </location>
</feature>
<dbReference type="CDD" id="cd02181">
    <property type="entry name" value="GH16_fungal_Lam16A_glucanase"/>
    <property type="match status" value="1"/>
</dbReference>
<dbReference type="InterPro" id="IPR000757">
    <property type="entry name" value="Beta-glucanase-like"/>
</dbReference>
<evidence type="ECO:0000313" key="3">
    <source>
        <dbReference type="EMBL" id="OJT06707.1"/>
    </source>
</evidence>
<dbReference type="SUPFAM" id="SSF49899">
    <property type="entry name" value="Concanavalin A-like lectins/glucanases"/>
    <property type="match status" value="1"/>
</dbReference>
<keyword evidence="4" id="KW-1185">Reference proteome</keyword>
<dbReference type="Gene3D" id="2.60.120.200">
    <property type="match status" value="1"/>
</dbReference>
<dbReference type="InterPro" id="IPR013320">
    <property type="entry name" value="ConA-like_dom_sf"/>
</dbReference>
<dbReference type="PROSITE" id="PS51762">
    <property type="entry name" value="GH16_2"/>
    <property type="match status" value="1"/>
</dbReference>
<comment type="caution">
    <text evidence="3">The sequence shown here is derived from an EMBL/GenBank/DDBJ whole genome shotgun (WGS) entry which is preliminary data.</text>
</comment>
<dbReference type="GO" id="GO:0004553">
    <property type="term" value="F:hydrolase activity, hydrolyzing O-glycosyl compounds"/>
    <property type="evidence" value="ECO:0007669"/>
    <property type="project" value="InterPro"/>
</dbReference>
<dbReference type="OMA" id="AKWKINY"/>
<feature type="signal peptide" evidence="1">
    <location>
        <begin position="1"/>
        <end position="18"/>
    </location>
</feature>
<gene>
    <name evidence="3" type="ORF">TRAPUB_2415</name>
</gene>
<proteinExistence type="predicted"/>